<evidence type="ECO:0000313" key="8">
    <source>
        <dbReference type="EMBL" id="BAP00734.1"/>
    </source>
</evidence>
<dbReference type="Pfam" id="PF05459">
    <property type="entry name" value="Herpes_UL69"/>
    <property type="match status" value="1"/>
</dbReference>
<dbReference type="GO" id="GO:0006355">
    <property type="term" value="P:regulation of DNA-templated transcription"/>
    <property type="evidence" value="ECO:0007669"/>
    <property type="project" value="InterPro"/>
</dbReference>
<sequence length="541" mass="58714">MSSNLDMLIDLGLDLSDSEFEDDTLGPEEARCERRVSTSSGQCSSSDEDMEDSDTEAMAEQPSGCDRDRRADWKQEGPTTPAVPVVFSAPSNSRSSAEEPKIASSVWTRLGPRRPRSPSDARPGKMARLAPQAAPVAQAHQASSQTGEANPKRPGEARPGGRPRFHRGTRGGRGRRGPRQTVFNQMAAGMPAKAGGTKGLPQATGHRRLRPWESARNRAHPGAPRVGGQLQAPARPVLVQPPPLMALRIPPPVLPPAPETSTPGPTKLAVPDLLDPAVMGAIRSISDRAATERITESFGRSAQAMACPFGSAAFSTINSPWAPVLEVSLGPYDADARRVPWDTLAAHGPSLYDTFKGNPRASAIAKALRECVLRQENLIEALASADELLSWCKMCIQHNLPLRLHDPIISTAGAVLDTLVARLRPFMQCYLRTRGLCSLDDLCARRRLIDIKEIASFTFVILARLTNRVERGLPEIDYATLGVTPGNQMDFYIPGTCMAGLIEILDTHRQECSSRLCELTASHLIAPPYVHGKYFYCNSLF</sequence>
<dbReference type="GeneID" id="19621701"/>
<keyword evidence="6" id="KW-0694">RNA-binding</keyword>
<feature type="region of interest" description="Disordered" evidence="7">
    <location>
        <begin position="1"/>
        <end position="179"/>
    </location>
</feature>
<dbReference type="InterPro" id="IPR008648">
    <property type="entry name" value="ICP27-like"/>
</dbReference>
<evidence type="ECO:0000256" key="7">
    <source>
        <dbReference type="SAM" id="MobiDB-lite"/>
    </source>
</evidence>
<evidence type="ECO:0000256" key="6">
    <source>
        <dbReference type="ARBA" id="ARBA00022884"/>
    </source>
</evidence>
<proteinExistence type="inferred from homology"/>
<feature type="compositionally biased region" description="Basic residues" evidence="7">
    <location>
        <begin position="161"/>
        <end position="178"/>
    </location>
</feature>
<evidence type="ECO:0000256" key="3">
    <source>
        <dbReference type="ARBA" id="ARBA00022723"/>
    </source>
</evidence>
<name>A0A060Q0X1_9ALPH</name>
<gene>
    <name evidence="8" type="primary">UL54</name>
</gene>
<dbReference type="GO" id="GO:0008270">
    <property type="term" value="F:zinc ion binding"/>
    <property type="evidence" value="ECO:0007669"/>
    <property type="project" value="UniProtKB-KW"/>
</dbReference>
<comment type="similarity">
    <text evidence="2">Belongs to the HHV-1 ICP27 protein family.</text>
</comment>
<evidence type="ECO:0000256" key="1">
    <source>
        <dbReference type="ARBA" id="ARBA00004192"/>
    </source>
</evidence>
<evidence type="ECO:0000256" key="5">
    <source>
        <dbReference type="ARBA" id="ARBA00022833"/>
    </source>
</evidence>
<dbReference type="GO" id="GO:0003723">
    <property type="term" value="F:RNA binding"/>
    <property type="evidence" value="ECO:0007669"/>
    <property type="project" value="UniProtKB-KW"/>
</dbReference>
<evidence type="ECO:0000256" key="4">
    <source>
        <dbReference type="ARBA" id="ARBA00022771"/>
    </source>
</evidence>
<evidence type="ECO:0000256" key="2">
    <source>
        <dbReference type="ARBA" id="ARBA00008477"/>
    </source>
</evidence>
<dbReference type="Proteomes" id="UP000173965">
    <property type="component" value="Segment"/>
</dbReference>
<dbReference type="EMBL" id="AB825953">
    <property type="protein sequence ID" value="BAP00734.1"/>
    <property type="molecule type" value="Genomic_DNA"/>
</dbReference>
<feature type="compositionally biased region" description="Low complexity" evidence="7">
    <location>
        <begin position="130"/>
        <end position="145"/>
    </location>
</feature>
<keyword evidence="9" id="KW-1185">Reference proteome</keyword>
<dbReference type="KEGG" id="vg:19621701"/>
<keyword evidence="4" id="KW-0863">Zinc-finger</keyword>
<dbReference type="RefSeq" id="YP_009042117.1">
    <property type="nucleotide sequence ID" value="NC_024306.1"/>
</dbReference>
<comment type="subcellular location">
    <subcellularLocation>
        <location evidence="1">Host cytoplasm</location>
    </subcellularLocation>
</comment>
<organism evidence="8 9">
    <name type="scientific">Pteropodid alphaherpesvirus 1</name>
    <dbReference type="NCBI Taxonomy" id="1343901"/>
    <lineage>
        <taxon>Viruses</taxon>
        <taxon>Duplodnaviria</taxon>
        <taxon>Heunggongvirae</taxon>
        <taxon>Peploviricota</taxon>
        <taxon>Herviviricetes</taxon>
        <taxon>Herpesvirales</taxon>
        <taxon>Orthoherpesviridae</taxon>
        <taxon>Alphaherpesvirinae</taxon>
        <taxon>Simplexvirus</taxon>
        <taxon>Simplexvirus pteropodidalpha1</taxon>
    </lineage>
</organism>
<feature type="compositionally biased region" description="Acidic residues" evidence="7">
    <location>
        <begin position="46"/>
        <end position="57"/>
    </location>
</feature>
<keyword evidence="5" id="KW-0862">Zinc</keyword>
<dbReference type="GO" id="GO:0030430">
    <property type="term" value="C:host cell cytoplasm"/>
    <property type="evidence" value="ECO:0007669"/>
    <property type="project" value="UniProtKB-SubCell"/>
</dbReference>
<reference evidence="9" key="1">
    <citation type="journal article" date="2014" name="J. Virol.">
        <title>Isolation and characterization of a novel alphaherpesvirus in fruit bats.</title>
        <authorList>
            <person name="Sasaki M."/>
            <person name="Setiyono A."/>
            <person name="Handharyani E."/>
            <person name="Kobayashi S."/>
            <person name="Rahmadani I."/>
            <person name="Taha S."/>
            <person name="Adiani S."/>
            <person name="Subangkit M."/>
            <person name="Nakamura I."/>
            <person name="Sawa H."/>
            <person name="Kimura T."/>
        </authorList>
    </citation>
    <scope>NUCLEOTIDE SEQUENCE [LARGE SCALE GENOMIC DNA]</scope>
</reference>
<feature type="compositionally biased region" description="Acidic residues" evidence="7">
    <location>
        <begin position="16"/>
        <end position="26"/>
    </location>
</feature>
<keyword evidence="3" id="KW-0479">Metal-binding</keyword>
<protein>
    <submittedName>
        <fullName evidence="8">Multifunctional expression regulator ICP27</fullName>
    </submittedName>
</protein>
<dbReference type="OrthoDB" id="8441at10239"/>
<accession>A0A060Q0X1</accession>
<feature type="compositionally biased region" description="Basic and acidic residues" evidence="7">
    <location>
        <begin position="65"/>
        <end position="75"/>
    </location>
</feature>
<evidence type="ECO:0000313" key="9">
    <source>
        <dbReference type="Proteomes" id="UP000173965"/>
    </source>
</evidence>